<dbReference type="PANTHER" id="PTHR33871">
    <property type="entry name" value="OS05G0503100 PROTEIN-RELATED"/>
    <property type="match status" value="1"/>
</dbReference>
<keyword evidence="3" id="KW-1185">Reference proteome</keyword>
<reference evidence="2" key="1">
    <citation type="journal article" date="2023" name="Science">
        <title>Elucidation of the pathway for biosynthesis of saponin adjuvants from the soapbark tree.</title>
        <authorList>
            <person name="Reed J."/>
            <person name="Orme A."/>
            <person name="El-Demerdash A."/>
            <person name="Owen C."/>
            <person name="Martin L.B.B."/>
            <person name="Misra R.C."/>
            <person name="Kikuchi S."/>
            <person name="Rejzek M."/>
            <person name="Martin A.C."/>
            <person name="Harkess A."/>
            <person name="Leebens-Mack J."/>
            <person name="Louveau T."/>
            <person name="Stephenson M.J."/>
            <person name="Osbourn A."/>
        </authorList>
    </citation>
    <scope>NUCLEOTIDE SEQUENCE</scope>
    <source>
        <strain evidence="2">S10</strain>
    </source>
</reference>
<accession>A0AAD7M2K0</accession>
<protein>
    <submittedName>
        <fullName evidence="2">Serine/arginine repetitive matrix protein 1-like</fullName>
    </submittedName>
</protein>
<gene>
    <name evidence="2" type="ORF">O6P43_012590</name>
</gene>
<feature type="compositionally biased region" description="Polar residues" evidence="1">
    <location>
        <begin position="218"/>
        <end position="228"/>
    </location>
</feature>
<dbReference type="PANTHER" id="PTHR33871:SF1">
    <property type="entry name" value="OS05G0503100 PROTEIN"/>
    <property type="match status" value="1"/>
</dbReference>
<proteinExistence type="predicted"/>
<dbReference type="EMBL" id="JARAOO010000005">
    <property type="protein sequence ID" value="KAJ7968492.1"/>
    <property type="molecule type" value="Genomic_DNA"/>
</dbReference>
<feature type="compositionally biased region" description="Basic and acidic residues" evidence="1">
    <location>
        <begin position="199"/>
        <end position="213"/>
    </location>
</feature>
<evidence type="ECO:0000313" key="2">
    <source>
        <dbReference type="EMBL" id="KAJ7968492.1"/>
    </source>
</evidence>
<evidence type="ECO:0000313" key="3">
    <source>
        <dbReference type="Proteomes" id="UP001163823"/>
    </source>
</evidence>
<sequence>MGCCMSTDKAPDSASLSEKHLHSLVVVQPPRSSISRVKATECRAPPPVEEETVKEVLSEIPEWKPRITKLEPEKQAQRPVFVEVKEDSKIERKLLITKAEEISEASEICSLSESFSTTTITDKKDNHEEIRQRVNRSPGKLYKNQSFSGDYGGKRDRIMGKSPTRRSEQSPGKRNVGSVRLIQSRDQVGQSQTIGCRGLRTEPHRRDPNENSAKRSRSTATRTENGATRSIMGRSPSARRTNKSPARVRTDMSENDNRKLEQTRMESNWPSANESLENPLVSLECFIFL</sequence>
<dbReference type="Proteomes" id="UP001163823">
    <property type="component" value="Chromosome 5"/>
</dbReference>
<dbReference type="KEGG" id="qsa:O6P43_012590"/>
<feature type="region of interest" description="Disordered" evidence="1">
    <location>
        <begin position="134"/>
        <end position="273"/>
    </location>
</feature>
<evidence type="ECO:0000256" key="1">
    <source>
        <dbReference type="SAM" id="MobiDB-lite"/>
    </source>
</evidence>
<feature type="compositionally biased region" description="Basic and acidic residues" evidence="1">
    <location>
        <begin position="248"/>
        <end position="264"/>
    </location>
</feature>
<organism evidence="2 3">
    <name type="scientific">Quillaja saponaria</name>
    <name type="common">Soap bark tree</name>
    <dbReference type="NCBI Taxonomy" id="32244"/>
    <lineage>
        <taxon>Eukaryota</taxon>
        <taxon>Viridiplantae</taxon>
        <taxon>Streptophyta</taxon>
        <taxon>Embryophyta</taxon>
        <taxon>Tracheophyta</taxon>
        <taxon>Spermatophyta</taxon>
        <taxon>Magnoliopsida</taxon>
        <taxon>eudicotyledons</taxon>
        <taxon>Gunneridae</taxon>
        <taxon>Pentapetalae</taxon>
        <taxon>rosids</taxon>
        <taxon>fabids</taxon>
        <taxon>Fabales</taxon>
        <taxon>Quillajaceae</taxon>
        <taxon>Quillaja</taxon>
    </lineage>
</organism>
<name>A0AAD7M2K0_QUISA</name>
<feature type="compositionally biased region" description="Polar residues" evidence="1">
    <location>
        <begin position="184"/>
        <end position="194"/>
    </location>
</feature>
<comment type="caution">
    <text evidence="2">The sequence shown here is derived from an EMBL/GenBank/DDBJ whole genome shotgun (WGS) entry which is preliminary data.</text>
</comment>
<dbReference type="AlphaFoldDB" id="A0AAD7M2K0"/>